<dbReference type="Pfam" id="PF18962">
    <property type="entry name" value="Por_Secre_tail"/>
    <property type="match status" value="1"/>
</dbReference>
<feature type="chain" id="PRO_5015725731" evidence="2">
    <location>
        <begin position="21"/>
        <end position="974"/>
    </location>
</feature>
<evidence type="ECO:0000259" key="3">
    <source>
        <dbReference type="Pfam" id="PF18962"/>
    </source>
</evidence>
<evidence type="ECO:0000313" key="6">
    <source>
        <dbReference type="Proteomes" id="UP000245962"/>
    </source>
</evidence>
<dbReference type="Gene3D" id="2.60.40.10">
    <property type="entry name" value="Immunoglobulins"/>
    <property type="match status" value="2"/>
</dbReference>
<gene>
    <name evidence="5" type="ORF">DDV96_09290</name>
</gene>
<organism evidence="5 6">
    <name type="scientific">Marixanthomonas spongiae</name>
    <dbReference type="NCBI Taxonomy" id="2174845"/>
    <lineage>
        <taxon>Bacteria</taxon>
        <taxon>Pseudomonadati</taxon>
        <taxon>Bacteroidota</taxon>
        <taxon>Flavobacteriia</taxon>
        <taxon>Flavobacteriales</taxon>
        <taxon>Flavobacteriaceae</taxon>
        <taxon>Marixanthomonas</taxon>
    </lineage>
</organism>
<name>A0A2U0I117_9FLAO</name>
<dbReference type="AlphaFoldDB" id="A0A2U0I117"/>
<dbReference type="InterPro" id="IPR013783">
    <property type="entry name" value="Ig-like_fold"/>
</dbReference>
<dbReference type="InterPro" id="IPR026444">
    <property type="entry name" value="Secre_tail"/>
</dbReference>
<dbReference type="InterPro" id="IPR045474">
    <property type="entry name" value="GEVED"/>
</dbReference>
<accession>A0A2U0I117</accession>
<protein>
    <submittedName>
        <fullName evidence="5">Uncharacterized protein</fullName>
    </submittedName>
</protein>
<evidence type="ECO:0000259" key="4">
    <source>
        <dbReference type="Pfam" id="PF20009"/>
    </source>
</evidence>
<comment type="caution">
    <text evidence="5">The sequence shown here is derived from an EMBL/GenBank/DDBJ whole genome shotgun (WGS) entry which is preliminary data.</text>
</comment>
<dbReference type="OrthoDB" id="1488385at2"/>
<evidence type="ECO:0000256" key="2">
    <source>
        <dbReference type="SAM" id="SignalP"/>
    </source>
</evidence>
<feature type="signal peptide" evidence="2">
    <location>
        <begin position="1"/>
        <end position="20"/>
    </location>
</feature>
<evidence type="ECO:0000313" key="5">
    <source>
        <dbReference type="EMBL" id="PVW14801.1"/>
    </source>
</evidence>
<dbReference type="RefSeq" id="WP_116694477.1">
    <property type="nucleotide sequence ID" value="NZ_QEHR01000005.1"/>
</dbReference>
<keyword evidence="1 2" id="KW-0732">Signal</keyword>
<dbReference type="Pfam" id="PF20009">
    <property type="entry name" value="GEVED"/>
    <property type="match status" value="1"/>
</dbReference>
<keyword evidence="6" id="KW-1185">Reference proteome</keyword>
<feature type="domain" description="Secretion system C-terminal sorting" evidence="3">
    <location>
        <begin position="904"/>
        <end position="973"/>
    </location>
</feature>
<reference evidence="5 6" key="1">
    <citation type="submission" date="2018-04" db="EMBL/GenBank/DDBJ databases">
        <title>Marixanthomonas spongiae HN-E44 sp. nov., isolated from a marine sponge.</title>
        <authorList>
            <person name="Luo L."/>
            <person name="Zhuang L."/>
        </authorList>
    </citation>
    <scope>NUCLEOTIDE SEQUENCE [LARGE SCALE GENOMIC DNA]</scope>
    <source>
        <strain evidence="5 6">HN-E44</strain>
    </source>
</reference>
<dbReference type="NCBIfam" id="TIGR04183">
    <property type="entry name" value="Por_Secre_tail"/>
    <property type="match status" value="1"/>
</dbReference>
<dbReference type="Proteomes" id="UP000245962">
    <property type="component" value="Unassembled WGS sequence"/>
</dbReference>
<proteinExistence type="predicted"/>
<dbReference type="EMBL" id="QEHR01000005">
    <property type="protein sequence ID" value="PVW14801.1"/>
    <property type="molecule type" value="Genomic_DNA"/>
</dbReference>
<sequence>MNFKKLLLLLTFFSTCVLIAQEKHGPDVIATGTFVKKTIPLRDMPIRQTIEKEETSALKIIQNRLRANRKTNENALPLDGDVLTQKKFGGIQTKALEQNFDGADASEGQATPPDPTGAVGPNHYVHAVNLVVKIFDKSGNLLAGPTFLGDFLGSGNNSGDPIVLYDQLADRFFVSQFDTGNDSLIIGVSETSDPTGVYNVYEFPLDAFPDYPHYSVWPDGYYLTANKFSGNTTYAIERDALIAGDPDPKIIGFNLPGVTNNPNTVFSPEPANLTGTSFPADVPGYIVYLQDDGWSGVSFDHLKIWEIELDWNNTSNSTISAPLEIPTTPFEATFAPFGTGDVEQPGTSQKIDMIGGVISYAANYRSYGSHNSWLITFNVDIDGNDTSGIRWIELRNDASNGWSIFQEGTYAPADGHSRFMGSAAMDAAGNIGMGFNIASNTLPAGIRYTGRFNGDPLGEMTVAETTIVDGIGVQTNTNRFGDYSHLTIDPDNFTFWHTAEYFASNNFWTSRVASFSLSGGFANDVGVNNITAPESGILTNAETVEVVIRNFGTDPQSNIPLELRVNGTLEVSETFTGTINPNETATYSFSQTVDLSNEGETYTLEAKTGLSNDEFTDNDGFTKDVIHYLGDDVGITAIPSPVSGEGLGNETVTVTITNFGDNPQSNFDVQYSVDGNTPVIEQFTGTINSQEEIDYTFSETADLSVLGTYEIEAQTNLATDQNTDNDAFQVTVENLQCLPTANCSLGDGIQHFVIGTIDNSTSCSPNGYGDYTNLNTELEFNSTIEVTVASGYNNQIFSLWIDYNDNSVFDTNELLIEDVAIPNSGTDVTATFQIPQDQALLGTHLLRIRAGWANSEDTTADPCIDFTYGETEDYTVTIIDPTLSVGQQEFNNTDVVIYPVSDKTYEVTFNTSTDFGTIDYTVFNTLGQQITAGEMETGSDGYKTNVNLANVATGMYLVKLNNKTFSTVKRLIVK</sequence>
<evidence type="ECO:0000256" key="1">
    <source>
        <dbReference type="ARBA" id="ARBA00022729"/>
    </source>
</evidence>
<feature type="domain" description="GEVED" evidence="4">
    <location>
        <begin position="798"/>
        <end position="877"/>
    </location>
</feature>